<dbReference type="GO" id="GO:0004197">
    <property type="term" value="F:cysteine-type endopeptidase activity"/>
    <property type="evidence" value="ECO:0007669"/>
    <property type="project" value="InterPro"/>
</dbReference>
<accession>A0A8S3J4U3</accession>
<dbReference type="PANTHER" id="PTHR12792:SF0">
    <property type="entry name" value="SEPARIN"/>
    <property type="match status" value="1"/>
</dbReference>
<sequence>MYLRMNATILGCLWDVTDRDIDGLTFFLLEQLKAGASLGEALRHGRDLCKLKCLNGAAPVIYGLPVRAR</sequence>
<evidence type="ECO:0000313" key="1">
    <source>
        <dbReference type="EMBL" id="CAF5210577.1"/>
    </source>
</evidence>
<comment type="caution">
    <text evidence="1">The sequence shown here is derived from an EMBL/GenBank/DDBJ whole genome shotgun (WGS) entry which is preliminary data.</text>
</comment>
<evidence type="ECO:0000313" key="2">
    <source>
        <dbReference type="Proteomes" id="UP000676336"/>
    </source>
</evidence>
<dbReference type="InterPro" id="IPR005314">
    <property type="entry name" value="Peptidase_C50"/>
</dbReference>
<dbReference type="Proteomes" id="UP000676336">
    <property type="component" value="Unassembled WGS sequence"/>
</dbReference>
<dbReference type="GO" id="GO:0005634">
    <property type="term" value="C:nucleus"/>
    <property type="evidence" value="ECO:0007669"/>
    <property type="project" value="InterPro"/>
</dbReference>
<dbReference type="PANTHER" id="PTHR12792">
    <property type="entry name" value="EXTRA SPINDLE POLES 1-RELATED"/>
    <property type="match status" value="1"/>
</dbReference>
<proteinExistence type="predicted"/>
<dbReference type="EMBL" id="CAJOBI010339297">
    <property type="protein sequence ID" value="CAF5210577.1"/>
    <property type="molecule type" value="Genomic_DNA"/>
</dbReference>
<gene>
    <name evidence="1" type="ORF">SMN809_LOCUS78229</name>
</gene>
<dbReference type="GO" id="GO:0051307">
    <property type="term" value="P:meiotic chromosome separation"/>
    <property type="evidence" value="ECO:0007669"/>
    <property type="project" value="TreeGrafter"/>
</dbReference>
<reference evidence="1" key="1">
    <citation type="submission" date="2021-02" db="EMBL/GenBank/DDBJ databases">
        <authorList>
            <person name="Nowell W R."/>
        </authorList>
    </citation>
    <scope>NUCLEOTIDE SEQUENCE</scope>
</reference>
<dbReference type="AlphaFoldDB" id="A0A8S3J4U3"/>
<name>A0A8S3J4U3_9BILA</name>
<protein>
    <submittedName>
        <fullName evidence="1">Uncharacterized protein</fullName>
    </submittedName>
</protein>
<organism evidence="1 2">
    <name type="scientific">Rotaria magnacalcarata</name>
    <dbReference type="NCBI Taxonomy" id="392030"/>
    <lineage>
        <taxon>Eukaryota</taxon>
        <taxon>Metazoa</taxon>
        <taxon>Spiralia</taxon>
        <taxon>Gnathifera</taxon>
        <taxon>Rotifera</taxon>
        <taxon>Eurotatoria</taxon>
        <taxon>Bdelloidea</taxon>
        <taxon>Philodinida</taxon>
        <taxon>Philodinidae</taxon>
        <taxon>Rotaria</taxon>
    </lineage>
</organism>
<dbReference type="GO" id="GO:0005737">
    <property type="term" value="C:cytoplasm"/>
    <property type="evidence" value="ECO:0007669"/>
    <property type="project" value="TreeGrafter"/>
</dbReference>
<dbReference type="GO" id="GO:0072686">
    <property type="term" value="C:mitotic spindle"/>
    <property type="evidence" value="ECO:0007669"/>
    <property type="project" value="TreeGrafter"/>
</dbReference>
<dbReference type="GO" id="GO:0006508">
    <property type="term" value="P:proteolysis"/>
    <property type="evidence" value="ECO:0007669"/>
    <property type="project" value="InterPro"/>
</dbReference>